<proteinExistence type="predicted"/>
<name>A0A5N5GZB7_9ROSA</name>
<accession>A0A5N5GZB7</accession>
<reference evidence="2" key="2">
    <citation type="submission" date="2019-10" db="EMBL/GenBank/DDBJ databases">
        <title>A de novo genome assembly of a pear dwarfing rootstock.</title>
        <authorList>
            <person name="Wang F."/>
            <person name="Wang J."/>
            <person name="Li S."/>
            <person name="Zhang Y."/>
            <person name="Fang M."/>
            <person name="Ma L."/>
            <person name="Zhao Y."/>
            <person name="Jiang S."/>
        </authorList>
    </citation>
    <scope>NUCLEOTIDE SEQUENCE [LARGE SCALE GENOMIC DNA]</scope>
</reference>
<evidence type="ECO:0000313" key="2">
    <source>
        <dbReference type="Proteomes" id="UP000327157"/>
    </source>
</evidence>
<comment type="caution">
    <text evidence="1">The sequence shown here is derived from an EMBL/GenBank/DDBJ whole genome shotgun (WGS) entry which is preliminary data.</text>
</comment>
<reference evidence="1 2" key="1">
    <citation type="submission" date="2019-09" db="EMBL/GenBank/DDBJ databases">
        <authorList>
            <person name="Ou C."/>
        </authorList>
    </citation>
    <scope>NUCLEOTIDE SEQUENCE [LARGE SCALE GENOMIC DNA]</scope>
    <source>
        <strain evidence="1">S2</strain>
        <tissue evidence="1">Leaf</tissue>
    </source>
</reference>
<reference evidence="1 2" key="3">
    <citation type="submission" date="2019-11" db="EMBL/GenBank/DDBJ databases">
        <title>A de novo genome assembly of a pear dwarfing rootstock.</title>
        <authorList>
            <person name="Wang F."/>
            <person name="Wang J."/>
            <person name="Li S."/>
            <person name="Zhang Y."/>
            <person name="Fang M."/>
            <person name="Ma L."/>
            <person name="Zhao Y."/>
            <person name="Jiang S."/>
        </authorList>
    </citation>
    <scope>NUCLEOTIDE SEQUENCE [LARGE SCALE GENOMIC DNA]</scope>
    <source>
        <strain evidence="1">S2</strain>
        <tissue evidence="1">Leaf</tissue>
    </source>
</reference>
<dbReference type="AlphaFoldDB" id="A0A5N5GZB7"/>
<keyword evidence="2" id="KW-1185">Reference proteome</keyword>
<sequence>MLKPTQACCPPGSLLTWVEHLIGKAILNAFGMDRRMLSISDEEHPTLTYSANVMATPARHYRSSTSSAVHCNQCRRKLCQTRLSTSLNTLKTPLNSLTWRRFATEEDSEAFHSLGTLLTHPNGFDSDLQLAMMVESILAAFGALTCVSLDKVRKGQFFDVVNLYCERGYVKYAKRMFELIDSKDIVLELCHFMKETNVEPDAIALLSVLSVV</sequence>
<evidence type="ECO:0000313" key="1">
    <source>
        <dbReference type="EMBL" id="KAB2616114.1"/>
    </source>
</evidence>
<dbReference type="Proteomes" id="UP000327157">
    <property type="component" value="Chromosome 3"/>
</dbReference>
<dbReference type="EMBL" id="SMOL01000402">
    <property type="protein sequence ID" value="KAB2616114.1"/>
    <property type="molecule type" value="Genomic_DNA"/>
</dbReference>
<gene>
    <name evidence="1" type="ORF">D8674_022702</name>
</gene>
<organism evidence="1 2">
    <name type="scientific">Pyrus ussuriensis x Pyrus communis</name>
    <dbReference type="NCBI Taxonomy" id="2448454"/>
    <lineage>
        <taxon>Eukaryota</taxon>
        <taxon>Viridiplantae</taxon>
        <taxon>Streptophyta</taxon>
        <taxon>Embryophyta</taxon>
        <taxon>Tracheophyta</taxon>
        <taxon>Spermatophyta</taxon>
        <taxon>Magnoliopsida</taxon>
        <taxon>eudicotyledons</taxon>
        <taxon>Gunneridae</taxon>
        <taxon>Pentapetalae</taxon>
        <taxon>rosids</taxon>
        <taxon>fabids</taxon>
        <taxon>Rosales</taxon>
        <taxon>Rosaceae</taxon>
        <taxon>Amygdaloideae</taxon>
        <taxon>Maleae</taxon>
        <taxon>Pyrus</taxon>
    </lineage>
</organism>
<protein>
    <submittedName>
        <fullName evidence="1">Pentatricopeptide repeat-containing protein</fullName>
    </submittedName>
</protein>